<comment type="caution">
    <text evidence="1">The sequence shown here is derived from an EMBL/GenBank/DDBJ whole genome shotgun (WGS) entry which is preliminary data.</text>
</comment>
<dbReference type="EMBL" id="JALBCA010000082">
    <property type="protein sequence ID" value="KAI2383886.1"/>
    <property type="molecule type" value="Genomic_DNA"/>
</dbReference>
<sequence length="126" mass="14404">MLTSEHCLSVTSAHSELLIDMIIFSNSDLIKYKESDETSEAEQTADHESSDSDSPDLNIIVSELKKKNDLRLLSIQISFNSFVSSLFDESFFQTELQFLKDALQHLLKLSEHLSEHKKIDIVFQLL</sequence>
<organism evidence="1">
    <name type="scientific">Ophidiomyces ophidiicola</name>
    <dbReference type="NCBI Taxonomy" id="1387563"/>
    <lineage>
        <taxon>Eukaryota</taxon>
        <taxon>Fungi</taxon>
        <taxon>Dikarya</taxon>
        <taxon>Ascomycota</taxon>
        <taxon>Pezizomycotina</taxon>
        <taxon>Eurotiomycetes</taxon>
        <taxon>Eurotiomycetidae</taxon>
        <taxon>Onygenales</taxon>
        <taxon>Onygenaceae</taxon>
        <taxon>Ophidiomyces</taxon>
    </lineage>
</organism>
<proteinExistence type="predicted"/>
<evidence type="ECO:0000313" key="1">
    <source>
        <dbReference type="EMBL" id="KAI2383886.1"/>
    </source>
</evidence>
<reference evidence="1" key="1">
    <citation type="journal article" date="2022" name="bioRxiv">
        <title>Population genetic analysis of Ophidiomyces ophidiicola, the causative agent of snake fungal disease, indicates recent introductions to the USA.</title>
        <authorList>
            <person name="Ladner J.T."/>
            <person name="Palmer J.M."/>
            <person name="Ettinger C.L."/>
            <person name="Stajich J.E."/>
            <person name="Farrell T.M."/>
            <person name="Glorioso B.M."/>
            <person name="Lawson B."/>
            <person name="Price S.J."/>
            <person name="Stengle A.G."/>
            <person name="Grear D.A."/>
            <person name="Lorch J.M."/>
        </authorList>
    </citation>
    <scope>NUCLEOTIDE SEQUENCE</scope>
    <source>
        <strain evidence="1">NWHC 24266-5</strain>
    </source>
</reference>
<name>A0ACB8URX6_9EURO</name>
<accession>A0ACB8URX6</accession>
<gene>
    <name evidence="1" type="ORF">LOY88_004976</name>
</gene>
<protein>
    <submittedName>
        <fullName evidence="1">Uncharacterized protein</fullName>
    </submittedName>
</protein>